<feature type="non-terminal residue" evidence="1">
    <location>
        <position position="95"/>
    </location>
</feature>
<evidence type="ECO:0000313" key="1">
    <source>
        <dbReference type="EMBL" id="KKK92481.1"/>
    </source>
</evidence>
<dbReference type="EMBL" id="LAZR01048194">
    <property type="protein sequence ID" value="KKK92481.1"/>
    <property type="molecule type" value="Genomic_DNA"/>
</dbReference>
<name>A0A0F9C793_9ZZZZ</name>
<dbReference type="AlphaFoldDB" id="A0A0F9C793"/>
<comment type="caution">
    <text evidence="1">The sequence shown here is derived from an EMBL/GenBank/DDBJ whole genome shotgun (WGS) entry which is preliminary data.</text>
</comment>
<protein>
    <submittedName>
        <fullName evidence="1">Uncharacterized protein</fullName>
    </submittedName>
</protein>
<proteinExistence type="predicted"/>
<sequence>MNEAKQLQRSLGVDFTKVDEAADIQKIIKALINTKFSGSNEEQGKAVQLLRGLAFSDDPASDKFMKALDNFTSGLKAEDFTEARLGEGAGDKVNV</sequence>
<reference evidence="1" key="1">
    <citation type="journal article" date="2015" name="Nature">
        <title>Complex archaea that bridge the gap between prokaryotes and eukaryotes.</title>
        <authorList>
            <person name="Spang A."/>
            <person name="Saw J.H."/>
            <person name="Jorgensen S.L."/>
            <person name="Zaremba-Niedzwiedzka K."/>
            <person name="Martijn J."/>
            <person name="Lind A.E."/>
            <person name="van Eijk R."/>
            <person name="Schleper C."/>
            <person name="Guy L."/>
            <person name="Ettema T.J."/>
        </authorList>
    </citation>
    <scope>NUCLEOTIDE SEQUENCE</scope>
</reference>
<organism evidence="1">
    <name type="scientific">marine sediment metagenome</name>
    <dbReference type="NCBI Taxonomy" id="412755"/>
    <lineage>
        <taxon>unclassified sequences</taxon>
        <taxon>metagenomes</taxon>
        <taxon>ecological metagenomes</taxon>
    </lineage>
</organism>
<gene>
    <name evidence="1" type="ORF">LCGC14_2702470</name>
</gene>
<accession>A0A0F9C793</accession>